<dbReference type="EMBL" id="UINC01148225">
    <property type="protein sequence ID" value="SVD39993.1"/>
    <property type="molecule type" value="Genomic_DNA"/>
</dbReference>
<protein>
    <recommendedName>
        <fullName evidence="3">Sialate O-acetylesterase domain-containing protein</fullName>
    </recommendedName>
</protein>
<evidence type="ECO:0000259" key="3">
    <source>
        <dbReference type="Pfam" id="PF03629"/>
    </source>
</evidence>
<evidence type="ECO:0000256" key="1">
    <source>
        <dbReference type="ARBA" id="ARBA00022801"/>
    </source>
</evidence>
<dbReference type="InterPro" id="IPR036514">
    <property type="entry name" value="SGNH_hydro_sf"/>
</dbReference>
<dbReference type="PANTHER" id="PTHR31988">
    <property type="entry name" value="ESTERASE, PUTATIVE (DUF303)-RELATED"/>
    <property type="match status" value="1"/>
</dbReference>
<dbReference type="Pfam" id="PF03629">
    <property type="entry name" value="SASA"/>
    <property type="match status" value="1"/>
</dbReference>
<reference evidence="4" key="1">
    <citation type="submission" date="2018-05" db="EMBL/GenBank/DDBJ databases">
        <authorList>
            <person name="Lanie J.A."/>
            <person name="Ng W.-L."/>
            <person name="Kazmierczak K.M."/>
            <person name="Andrzejewski T.M."/>
            <person name="Davidsen T.M."/>
            <person name="Wayne K.J."/>
            <person name="Tettelin H."/>
            <person name="Glass J.I."/>
            <person name="Rusch D."/>
            <person name="Podicherti R."/>
            <person name="Tsui H.-C.T."/>
            <person name="Winkler M.E."/>
        </authorList>
    </citation>
    <scope>NUCLEOTIDE SEQUENCE</scope>
</reference>
<name>A0A382V0I7_9ZZZZ</name>
<evidence type="ECO:0000313" key="4">
    <source>
        <dbReference type="EMBL" id="SVD39993.1"/>
    </source>
</evidence>
<accession>A0A382V0I7</accession>
<feature type="non-terminal residue" evidence="4">
    <location>
        <position position="289"/>
    </location>
</feature>
<evidence type="ECO:0000256" key="2">
    <source>
        <dbReference type="SAM" id="Coils"/>
    </source>
</evidence>
<dbReference type="SUPFAM" id="SSF52266">
    <property type="entry name" value="SGNH hydrolase"/>
    <property type="match status" value="1"/>
</dbReference>
<gene>
    <name evidence="4" type="ORF">METZ01_LOCUS392847</name>
</gene>
<feature type="coiled-coil region" evidence="2">
    <location>
        <begin position="16"/>
        <end position="43"/>
    </location>
</feature>
<dbReference type="Gene3D" id="3.40.50.1110">
    <property type="entry name" value="SGNH hydrolase"/>
    <property type="match status" value="1"/>
</dbReference>
<proteinExistence type="predicted"/>
<organism evidence="4">
    <name type="scientific">marine metagenome</name>
    <dbReference type="NCBI Taxonomy" id="408172"/>
    <lineage>
        <taxon>unclassified sequences</taxon>
        <taxon>metagenomes</taxon>
        <taxon>ecological metagenomes</taxon>
    </lineage>
</organism>
<keyword evidence="2" id="KW-0175">Coiled coil</keyword>
<sequence length="289" mass="32267">STRMKRDELSKGLRKKEIKAAAHEAAQAEIKKLQAQVDDKMQNIKDTFVVSKQVYITSIADGNKGSGPLTVGYGGNRDKIGPEFGFGLSMAQKLDAPILIIKTSWGGKSLNYNFRPPSAGPYELNEKEKAGDKAAEIKKNASLNWRMMNEAVHNVLKNLKKHHPAYDSAVGYDVAGFVWFQGFNDQFSDEFRNNYRDNMIHFVKDVRKEYKTANMPFVIGVLGTNMTKEGVDKNAVSVAQREAAAAPEFKGKVASVESYKVYDLEARKVYDSGWAKHFAEWCVVGSDRP</sequence>
<dbReference type="InterPro" id="IPR052940">
    <property type="entry name" value="Carb_Esterase_6"/>
</dbReference>
<feature type="non-terminal residue" evidence="4">
    <location>
        <position position="1"/>
    </location>
</feature>
<dbReference type="InterPro" id="IPR005181">
    <property type="entry name" value="SASA"/>
</dbReference>
<feature type="domain" description="Sialate O-acetylesterase" evidence="3">
    <location>
        <begin position="76"/>
        <end position="243"/>
    </location>
</feature>
<dbReference type="AlphaFoldDB" id="A0A382V0I7"/>
<dbReference type="GO" id="GO:0016787">
    <property type="term" value="F:hydrolase activity"/>
    <property type="evidence" value="ECO:0007669"/>
    <property type="project" value="UniProtKB-KW"/>
</dbReference>
<dbReference type="PANTHER" id="PTHR31988:SF19">
    <property type="entry name" value="9-O-ACETYL-N-ACETYLNEURAMINIC ACID DEACETYLASE-RELATED"/>
    <property type="match status" value="1"/>
</dbReference>
<keyword evidence="1" id="KW-0378">Hydrolase</keyword>